<dbReference type="EMBL" id="LGRX02008905">
    <property type="protein sequence ID" value="KAK3272549.1"/>
    <property type="molecule type" value="Genomic_DNA"/>
</dbReference>
<comment type="caution">
    <text evidence="3">The sequence shown here is derived from an EMBL/GenBank/DDBJ whole genome shotgun (WGS) entry which is preliminary data.</text>
</comment>
<gene>
    <name evidence="3" type="ORF">CYMTET_19162</name>
</gene>
<feature type="region of interest" description="Disordered" evidence="1">
    <location>
        <begin position="90"/>
        <end position="126"/>
    </location>
</feature>
<feature type="compositionally biased region" description="Basic and acidic residues" evidence="1">
    <location>
        <begin position="101"/>
        <end position="110"/>
    </location>
</feature>
<proteinExistence type="predicted"/>
<feature type="non-terminal residue" evidence="3">
    <location>
        <position position="126"/>
    </location>
</feature>
<sequence>NVDFRTVVFGCMMFFGFATLVTKIMHAEDTHNQHAKMMPRFHAQEMNLADALPLSASIQHTPASARQQARGLCIRKATGTRILIRTGPRVSGLLPQHPQGNRHEDFDTHGPRVISGLPQGTNLKTY</sequence>
<evidence type="ECO:0000313" key="3">
    <source>
        <dbReference type="EMBL" id="KAK3272549.1"/>
    </source>
</evidence>
<keyword evidence="2" id="KW-0812">Transmembrane</keyword>
<dbReference type="Proteomes" id="UP001190700">
    <property type="component" value="Unassembled WGS sequence"/>
</dbReference>
<evidence type="ECO:0000256" key="2">
    <source>
        <dbReference type="SAM" id="Phobius"/>
    </source>
</evidence>
<evidence type="ECO:0000256" key="1">
    <source>
        <dbReference type="SAM" id="MobiDB-lite"/>
    </source>
</evidence>
<feature type="transmembrane region" description="Helical" evidence="2">
    <location>
        <begin position="6"/>
        <end position="26"/>
    </location>
</feature>
<keyword evidence="2" id="KW-1133">Transmembrane helix</keyword>
<organism evidence="3 4">
    <name type="scientific">Cymbomonas tetramitiformis</name>
    <dbReference type="NCBI Taxonomy" id="36881"/>
    <lineage>
        <taxon>Eukaryota</taxon>
        <taxon>Viridiplantae</taxon>
        <taxon>Chlorophyta</taxon>
        <taxon>Pyramimonadophyceae</taxon>
        <taxon>Pyramimonadales</taxon>
        <taxon>Pyramimonadaceae</taxon>
        <taxon>Cymbomonas</taxon>
    </lineage>
</organism>
<accession>A0AAE0G6M2</accession>
<keyword evidence="2" id="KW-0472">Membrane</keyword>
<keyword evidence="4" id="KW-1185">Reference proteome</keyword>
<evidence type="ECO:0000313" key="4">
    <source>
        <dbReference type="Proteomes" id="UP001190700"/>
    </source>
</evidence>
<dbReference type="AlphaFoldDB" id="A0AAE0G6M2"/>
<feature type="non-terminal residue" evidence="3">
    <location>
        <position position="1"/>
    </location>
</feature>
<reference evidence="3 4" key="1">
    <citation type="journal article" date="2015" name="Genome Biol. Evol.">
        <title>Comparative Genomics of a Bacterivorous Green Alga Reveals Evolutionary Causalities and Consequences of Phago-Mixotrophic Mode of Nutrition.</title>
        <authorList>
            <person name="Burns J.A."/>
            <person name="Paasch A."/>
            <person name="Narechania A."/>
            <person name="Kim E."/>
        </authorList>
    </citation>
    <scope>NUCLEOTIDE SEQUENCE [LARGE SCALE GENOMIC DNA]</scope>
    <source>
        <strain evidence="3 4">PLY_AMNH</strain>
    </source>
</reference>
<protein>
    <submittedName>
        <fullName evidence="3">Uncharacterized protein</fullName>
    </submittedName>
</protein>
<name>A0AAE0G6M2_9CHLO</name>